<feature type="transmembrane region" description="Helical" evidence="2">
    <location>
        <begin position="12"/>
        <end position="32"/>
    </location>
</feature>
<evidence type="ECO:0000313" key="5">
    <source>
        <dbReference type="Proteomes" id="UP001209317"/>
    </source>
</evidence>
<protein>
    <submittedName>
        <fullName evidence="4">PASTA domain-containing protein</fullName>
    </submittedName>
</protein>
<evidence type="ECO:0000256" key="2">
    <source>
        <dbReference type="SAM" id="Phobius"/>
    </source>
</evidence>
<proteinExistence type="predicted"/>
<reference evidence="4" key="1">
    <citation type="submission" date="2022-10" db="EMBL/GenBank/DDBJ databases">
        <authorList>
            <person name="Kim H.S."/>
            <person name="Kim J.-S."/>
            <person name="Suh M.K."/>
            <person name="Eom M.K."/>
            <person name="Lee J.-S."/>
        </authorList>
    </citation>
    <scope>NUCLEOTIDE SEQUENCE</scope>
    <source>
        <strain evidence="4">LIP-5</strain>
    </source>
</reference>
<keyword evidence="2" id="KW-0472">Membrane</keyword>
<organism evidence="4 5">
    <name type="scientific">Haoranjiania flava</name>
    <dbReference type="NCBI Taxonomy" id="1856322"/>
    <lineage>
        <taxon>Bacteria</taxon>
        <taxon>Pseudomonadati</taxon>
        <taxon>Bacteroidota</taxon>
        <taxon>Chitinophagia</taxon>
        <taxon>Chitinophagales</taxon>
        <taxon>Chitinophagaceae</taxon>
        <taxon>Haoranjiania</taxon>
    </lineage>
</organism>
<dbReference type="CDD" id="cd06577">
    <property type="entry name" value="PASTA_pknB"/>
    <property type="match status" value="2"/>
</dbReference>
<evidence type="ECO:0000256" key="1">
    <source>
        <dbReference type="SAM" id="MobiDB-lite"/>
    </source>
</evidence>
<keyword evidence="2" id="KW-1133">Transmembrane helix</keyword>
<gene>
    <name evidence="4" type="ORF">OD355_09195</name>
</gene>
<comment type="caution">
    <text evidence="4">The sequence shown here is derived from an EMBL/GenBank/DDBJ whole genome shotgun (WGS) entry which is preliminary data.</text>
</comment>
<feature type="domain" description="PASTA" evidence="3">
    <location>
        <begin position="108"/>
        <end position="179"/>
    </location>
</feature>
<name>A0AAE3IPJ4_9BACT</name>
<dbReference type="AlphaFoldDB" id="A0AAE3IPJ4"/>
<dbReference type="Proteomes" id="UP001209317">
    <property type="component" value="Unassembled WGS sequence"/>
</dbReference>
<dbReference type="Gene3D" id="3.30.10.20">
    <property type="match status" value="3"/>
</dbReference>
<evidence type="ECO:0000313" key="4">
    <source>
        <dbReference type="EMBL" id="MCU7694688.1"/>
    </source>
</evidence>
<accession>A0AAE3IPJ4</accession>
<feature type="domain" description="PASTA" evidence="3">
    <location>
        <begin position="39"/>
        <end position="106"/>
    </location>
</feature>
<sequence length="282" mass="31263">MSNFFKNRSFFFNLIMVLLATFAIGLVFIFSLDMLTKHGNSVKVPNVLGMRYDKAIEKIESAGLQAFVQDSLFYDSLPRLTVVAQTPSSAIKGVKSNRIVYLTINRATAPLVEMPDLRGFSNTSAYFLLKSFGLKVGSTRYIPDLGKDVVKEQRLDSLTEIAPGTKVPVGTVIHLSLGDGKGSPSMQVPNLENMTFAEARQYLLSMNLKVGDVVLDPGVTDTLTAIVYRQDPEREMRDEVKKGTRYTRVKYGYPINLWLKANTGPENGNPNLPQQGKVETAE</sequence>
<dbReference type="InterPro" id="IPR005543">
    <property type="entry name" value="PASTA_dom"/>
</dbReference>
<dbReference type="PROSITE" id="PS51178">
    <property type="entry name" value="PASTA"/>
    <property type="match status" value="2"/>
</dbReference>
<dbReference type="SMART" id="SM00740">
    <property type="entry name" value="PASTA"/>
    <property type="match status" value="3"/>
</dbReference>
<keyword evidence="5" id="KW-1185">Reference proteome</keyword>
<dbReference type="RefSeq" id="WP_263038174.1">
    <property type="nucleotide sequence ID" value="NZ_JAOTPL010000012.1"/>
</dbReference>
<evidence type="ECO:0000259" key="3">
    <source>
        <dbReference type="PROSITE" id="PS51178"/>
    </source>
</evidence>
<feature type="compositionally biased region" description="Polar residues" evidence="1">
    <location>
        <begin position="264"/>
        <end position="274"/>
    </location>
</feature>
<feature type="region of interest" description="Disordered" evidence="1">
    <location>
        <begin position="262"/>
        <end position="282"/>
    </location>
</feature>
<dbReference type="Pfam" id="PF03793">
    <property type="entry name" value="PASTA"/>
    <property type="match status" value="1"/>
</dbReference>
<keyword evidence="2" id="KW-0812">Transmembrane</keyword>
<dbReference type="EMBL" id="JAOTPL010000012">
    <property type="protein sequence ID" value="MCU7694688.1"/>
    <property type="molecule type" value="Genomic_DNA"/>
</dbReference>